<comment type="similarity">
    <text evidence="1">Belongs to the NAD(P)-dependent epimerase/dehydratase family.</text>
</comment>
<dbReference type="RefSeq" id="WP_177719698.1">
    <property type="nucleotide sequence ID" value="NZ_JACRSQ010000005.1"/>
</dbReference>
<proteinExistence type="inferred from homology"/>
<evidence type="ECO:0000256" key="1">
    <source>
        <dbReference type="ARBA" id="ARBA00007637"/>
    </source>
</evidence>
<dbReference type="SUPFAM" id="SSF51735">
    <property type="entry name" value="NAD(P)-binding Rossmann-fold domains"/>
    <property type="match status" value="1"/>
</dbReference>
<dbReference type="PANTHER" id="PTHR43000">
    <property type="entry name" value="DTDP-D-GLUCOSE 4,6-DEHYDRATASE-RELATED"/>
    <property type="match status" value="1"/>
</dbReference>
<name>A0A926DSE5_9FIRM</name>
<evidence type="ECO:0000313" key="3">
    <source>
        <dbReference type="EMBL" id="MBC8542919.1"/>
    </source>
</evidence>
<keyword evidence="4" id="KW-1185">Reference proteome</keyword>
<accession>A0A926DSE5</accession>
<evidence type="ECO:0000259" key="2">
    <source>
        <dbReference type="Pfam" id="PF01370"/>
    </source>
</evidence>
<organism evidence="3 4">
    <name type="scientific">Bianquea renquensis</name>
    <dbReference type="NCBI Taxonomy" id="2763661"/>
    <lineage>
        <taxon>Bacteria</taxon>
        <taxon>Bacillati</taxon>
        <taxon>Bacillota</taxon>
        <taxon>Clostridia</taxon>
        <taxon>Eubacteriales</taxon>
        <taxon>Bianqueaceae</taxon>
        <taxon>Bianquea</taxon>
    </lineage>
</organism>
<comment type="caution">
    <text evidence="3">The sequence shown here is derived from an EMBL/GenBank/DDBJ whole genome shotgun (WGS) entry which is preliminary data.</text>
</comment>
<evidence type="ECO:0000313" key="4">
    <source>
        <dbReference type="Proteomes" id="UP000657006"/>
    </source>
</evidence>
<dbReference type="Gene3D" id="3.40.50.720">
    <property type="entry name" value="NAD(P)-binding Rossmann-like Domain"/>
    <property type="match status" value="1"/>
</dbReference>
<dbReference type="InterPro" id="IPR001509">
    <property type="entry name" value="Epimerase_deHydtase"/>
</dbReference>
<feature type="domain" description="NAD-dependent epimerase/dehydratase" evidence="2">
    <location>
        <begin position="5"/>
        <end position="232"/>
    </location>
</feature>
<sequence>MKRNVVITGATSFIGVHLIREWAKRECTIYAIVRPNSKNLNRLPNETCVQVIELEMVEYQELPKHIKRADVFYHLAWEGARVPYRDNVQIQRNNYDSAVKAMEAAHEMGCSLFIGSGSQAEYGKTASPVEENAPCNPNTAYGKEKLHACETLADMAKQYDMKFIWTRIFSVYGKYDDPGTLIMSSIEKMKRNESIQVTACTQLWDYLYVEDAARAMVKFAEVDCENGIYNVASGNIRPLKEYVEEIRDVIGSESLIEYGAKSYGPDGPIDLQPNNSKVVKSLDWKVETTFAEGIKKCVGEEGCE</sequence>
<gene>
    <name evidence="3" type="ORF">H8730_05105</name>
</gene>
<dbReference type="Pfam" id="PF01370">
    <property type="entry name" value="Epimerase"/>
    <property type="match status" value="1"/>
</dbReference>
<protein>
    <submittedName>
        <fullName evidence="3">NAD(P)-dependent oxidoreductase</fullName>
    </submittedName>
</protein>
<dbReference type="AlphaFoldDB" id="A0A926DSE5"/>
<dbReference type="EMBL" id="JACRSQ010000005">
    <property type="protein sequence ID" value="MBC8542919.1"/>
    <property type="molecule type" value="Genomic_DNA"/>
</dbReference>
<dbReference type="InterPro" id="IPR036291">
    <property type="entry name" value="NAD(P)-bd_dom_sf"/>
</dbReference>
<reference evidence="3" key="1">
    <citation type="submission" date="2020-08" db="EMBL/GenBank/DDBJ databases">
        <title>Genome public.</title>
        <authorList>
            <person name="Liu C."/>
            <person name="Sun Q."/>
        </authorList>
    </citation>
    <scope>NUCLEOTIDE SEQUENCE</scope>
    <source>
        <strain evidence="3">NSJ-32</strain>
    </source>
</reference>
<dbReference type="Proteomes" id="UP000657006">
    <property type="component" value="Unassembled WGS sequence"/>
</dbReference>